<accession>A0ABV7HNE2</accession>
<keyword evidence="4" id="KW-1185">Reference proteome</keyword>
<evidence type="ECO:0000313" key="4">
    <source>
        <dbReference type="Proteomes" id="UP001595476"/>
    </source>
</evidence>
<dbReference type="Proteomes" id="UP001595476">
    <property type="component" value="Unassembled WGS sequence"/>
</dbReference>
<feature type="signal peptide" evidence="1">
    <location>
        <begin position="1"/>
        <end position="22"/>
    </location>
</feature>
<dbReference type="InterPro" id="IPR001466">
    <property type="entry name" value="Beta-lactam-related"/>
</dbReference>
<organism evidence="3 4">
    <name type="scientific">Litoribrevibacter euphylliae</name>
    <dbReference type="NCBI Taxonomy" id="1834034"/>
    <lineage>
        <taxon>Bacteria</taxon>
        <taxon>Pseudomonadati</taxon>
        <taxon>Pseudomonadota</taxon>
        <taxon>Gammaproteobacteria</taxon>
        <taxon>Oceanospirillales</taxon>
        <taxon>Oceanospirillaceae</taxon>
        <taxon>Litoribrevibacter</taxon>
    </lineage>
</organism>
<keyword evidence="3" id="KW-0378">Hydrolase</keyword>
<gene>
    <name evidence="3" type="ORF">ACFOEK_18365</name>
</gene>
<protein>
    <submittedName>
        <fullName evidence="3">Serine hydrolase domain-containing protein</fullName>
        <ecNumber evidence="3">3.-.-.-</ecNumber>
    </submittedName>
</protein>
<feature type="chain" id="PRO_5045416263" evidence="1">
    <location>
        <begin position="23"/>
        <end position="460"/>
    </location>
</feature>
<evidence type="ECO:0000256" key="1">
    <source>
        <dbReference type="SAM" id="SignalP"/>
    </source>
</evidence>
<dbReference type="Pfam" id="PF00144">
    <property type="entry name" value="Beta-lactamase"/>
    <property type="match status" value="1"/>
</dbReference>
<dbReference type="EC" id="3.-.-.-" evidence="3"/>
<dbReference type="GO" id="GO:0016787">
    <property type="term" value="F:hydrolase activity"/>
    <property type="evidence" value="ECO:0007669"/>
    <property type="project" value="UniProtKB-KW"/>
</dbReference>
<proteinExistence type="predicted"/>
<keyword evidence="1" id="KW-0732">Signal</keyword>
<comment type="caution">
    <text evidence="3">The sequence shown here is derived from an EMBL/GenBank/DDBJ whole genome shotgun (WGS) entry which is preliminary data.</text>
</comment>
<dbReference type="PROSITE" id="PS51257">
    <property type="entry name" value="PROKAR_LIPOPROTEIN"/>
    <property type="match status" value="1"/>
</dbReference>
<dbReference type="InterPro" id="IPR012338">
    <property type="entry name" value="Beta-lactam/transpept-like"/>
</dbReference>
<dbReference type="InterPro" id="IPR050789">
    <property type="entry name" value="Diverse_Enzym_Activities"/>
</dbReference>
<dbReference type="EMBL" id="JBHRSZ010000007">
    <property type="protein sequence ID" value="MFC3153011.1"/>
    <property type="molecule type" value="Genomic_DNA"/>
</dbReference>
<dbReference type="RefSeq" id="WP_386722932.1">
    <property type="nucleotide sequence ID" value="NZ_JBHRSZ010000007.1"/>
</dbReference>
<sequence>MKILKISGICVLSLAASGCKLADTMASYAATTMCTKVFLSGLSEQHVMETDLIPASKGAAKAALFDVDYTDKTVLVRFLDSTQKAIYRDQLGCTLVGNVSEAELRQQTLPALEPLELDSTIPWPQGSAGVSWVNNVDLEAIDAAADGLFEDKPTYDINTSSVLVSYRGKLVYERYAQEYGPQTPVALFSASKTLTAVLTGMIQDDGLLDVYQPADVKEWDNPNDPRAAITPYMLLTMTSGLGSDKTDQKIDPDVFELVASDDMASVFAQKNLYAQPGTAWHYNTGNTLIQTRLLQDKLGGDLGNFYQYMHSRLFHKIQVASAVVQPDNAGNMAMGAFAFMTPRDMARFGLLLKNGGQWNGEQIIPSDWFSTMLDAVELPNPWNRDYGVGIFPNTQKVGEPFWPMLPEDTMSALGLRGQLIIVVPSLDLVIVRTGDAHDEQEVLVDIGRFIYGLLPALPLG</sequence>
<dbReference type="Gene3D" id="3.40.710.10">
    <property type="entry name" value="DD-peptidase/beta-lactamase superfamily"/>
    <property type="match status" value="1"/>
</dbReference>
<dbReference type="SUPFAM" id="SSF56601">
    <property type="entry name" value="beta-lactamase/transpeptidase-like"/>
    <property type="match status" value="1"/>
</dbReference>
<name>A0ABV7HNE2_9GAMM</name>
<evidence type="ECO:0000313" key="3">
    <source>
        <dbReference type="EMBL" id="MFC3153011.1"/>
    </source>
</evidence>
<dbReference type="PANTHER" id="PTHR43283">
    <property type="entry name" value="BETA-LACTAMASE-RELATED"/>
    <property type="match status" value="1"/>
</dbReference>
<dbReference type="PANTHER" id="PTHR43283:SF7">
    <property type="entry name" value="BETA-LACTAMASE-RELATED DOMAIN-CONTAINING PROTEIN"/>
    <property type="match status" value="1"/>
</dbReference>
<feature type="domain" description="Beta-lactamase-related" evidence="2">
    <location>
        <begin position="147"/>
        <end position="431"/>
    </location>
</feature>
<evidence type="ECO:0000259" key="2">
    <source>
        <dbReference type="Pfam" id="PF00144"/>
    </source>
</evidence>
<reference evidence="4" key="1">
    <citation type="journal article" date="2019" name="Int. J. Syst. Evol. Microbiol.">
        <title>The Global Catalogue of Microorganisms (GCM) 10K type strain sequencing project: providing services to taxonomists for standard genome sequencing and annotation.</title>
        <authorList>
            <consortium name="The Broad Institute Genomics Platform"/>
            <consortium name="The Broad Institute Genome Sequencing Center for Infectious Disease"/>
            <person name="Wu L."/>
            <person name="Ma J."/>
        </authorList>
    </citation>
    <scope>NUCLEOTIDE SEQUENCE [LARGE SCALE GENOMIC DNA]</scope>
    <source>
        <strain evidence="4">KCTC 52438</strain>
    </source>
</reference>